<dbReference type="SUPFAM" id="SSF48452">
    <property type="entry name" value="TPR-like"/>
    <property type="match status" value="1"/>
</dbReference>
<evidence type="ECO:0000259" key="3">
    <source>
        <dbReference type="PROSITE" id="PS50043"/>
    </source>
</evidence>
<feature type="domain" description="HTH luxR-type" evidence="3">
    <location>
        <begin position="860"/>
        <end position="925"/>
    </location>
</feature>
<dbReference type="SUPFAM" id="SSF46894">
    <property type="entry name" value="C-terminal effector domain of the bipartite response regulators"/>
    <property type="match status" value="1"/>
</dbReference>
<dbReference type="Proteomes" id="UP000622245">
    <property type="component" value="Unassembled WGS sequence"/>
</dbReference>
<dbReference type="InterPro" id="IPR000792">
    <property type="entry name" value="Tscrpt_reg_LuxR_C"/>
</dbReference>
<dbReference type="Pfam" id="PF13191">
    <property type="entry name" value="AAA_16"/>
    <property type="match status" value="1"/>
</dbReference>
<reference evidence="4 5" key="1">
    <citation type="submission" date="2021-01" db="EMBL/GenBank/DDBJ databases">
        <title>Draft genome sequence of Micromonospora sp. strain STR1s_6.</title>
        <authorList>
            <person name="Karlyshev A."/>
            <person name="Jawad R."/>
        </authorList>
    </citation>
    <scope>NUCLEOTIDE SEQUENCE [LARGE SCALE GENOMIC DNA]</scope>
    <source>
        <strain evidence="4 5">STR1S-6</strain>
    </source>
</reference>
<dbReference type="InterPro" id="IPR011990">
    <property type="entry name" value="TPR-like_helical_dom_sf"/>
</dbReference>
<organism evidence="4 5">
    <name type="scientific">Micromonospora tarensis</name>
    <dbReference type="NCBI Taxonomy" id="2806100"/>
    <lineage>
        <taxon>Bacteria</taxon>
        <taxon>Bacillati</taxon>
        <taxon>Actinomycetota</taxon>
        <taxon>Actinomycetes</taxon>
        <taxon>Micromonosporales</taxon>
        <taxon>Micromonosporaceae</taxon>
        <taxon>Micromonospora</taxon>
    </lineage>
</organism>
<evidence type="ECO:0000313" key="5">
    <source>
        <dbReference type="Proteomes" id="UP000622245"/>
    </source>
</evidence>
<dbReference type="InterPro" id="IPR027417">
    <property type="entry name" value="P-loop_NTPase"/>
</dbReference>
<keyword evidence="2" id="KW-0067">ATP-binding</keyword>
<dbReference type="EMBL" id="JAEVHL010000015">
    <property type="protein sequence ID" value="MBM0274991.1"/>
    <property type="molecule type" value="Genomic_DNA"/>
</dbReference>
<sequence>MEKTIAEPPRRSIVVTVEGDTGIGKSRLLAEFMDTAIERGYAVLHGRASQFEVGLPFGLLLDALAGDGPRHFDNRRRPECEPLVQLAHSVGATWRTTGAAPAVLDAERHQLYRTVRELLTETAGGGGLVVVLDDVHWADEGSVELLDHLVRHPADGPVIFVLAYRSGQCPVRLALQLGRAEPVPTRLVLGPLSPLAVDAWLPEIPPHRRRVLYEVSCGNPLYLEILAAGTDEVVFDADSAPAVADHRVAAALDALISAELCVLSGAERLTVQAAAVAGEDCDPALVARVAGVSPAVVITALDGLVRRRILQQADGRIVFRHPLLRAAAYQSAGAAWRMAAHGRMARHLAEEGAGPVRQAQHLEHCARAGAEQAAEVLAAAAEAALDSAPGTSVRWLRVALRIIPERGDTADRRAALQLTLARALIISGSLGESQQILHELIGEAPRYRCAATELLAATERMLGRVSEARALLSGELSRLEDAGARTEATLRLELATTEILAGRFADAADNAARAGGLAERDGRRGMAAAASTLLALAWLLDRRSGADAGGQLSRAQWAVDGLDDGALRDVIDLVPALVWTELLGEAQDAAPRHLARGFRVARRYGRGHVLPELYLVRAVLHGRLGDLRQAQRDAEDAEEIAGAVGSDELRRFAMAIRVPLLVWRDGPAAAAAPLAELRVSEPLRSPWWHSMARVGLAAALIELSQPEPALALLLDDGVPVATAEGLALAARAQVLRGDLAEAEKQLARAAESAQRNGLRGETATVGQARAELLAKRGDLVAAVDAARLAASSAALTHQPLREGQTLVTLATMLHHAGDLPGSRQTLAVAKQRLGWCGADWLVGRATNLQRRFAAAHPRSREDRPDPLSAREREIAVMVSEGLSNRAIATRLFLSTRTVESHVARIFVKLGVPTRAALARHVSLADR</sequence>
<dbReference type="PANTHER" id="PTHR16305:SF35">
    <property type="entry name" value="TRANSCRIPTIONAL ACTIVATOR DOMAIN"/>
    <property type="match status" value="1"/>
</dbReference>
<proteinExistence type="predicted"/>
<evidence type="ECO:0000256" key="2">
    <source>
        <dbReference type="ARBA" id="ARBA00022840"/>
    </source>
</evidence>
<keyword evidence="5" id="KW-1185">Reference proteome</keyword>
<dbReference type="Gene3D" id="1.10.10.10">
    <property type="entry name" value="Winged helix-like DNA-binding domain superfamily/Winged helix DNA-binding domain"/>
    <property type="match status" value="1"/>
</dbReference>
<evidence type="ECO:0000313" key="4">
    <source>
        <dbReference type="EMBL" id="MBM0274991.1"/>
    </source>
</evidence>
<evidence type="ECO:0000256" key="1">
    <source>
        <dbReference type="ARBA" id="ARBA00022741"/>
    </source>
</evidence>
<keyword evidence="1" id="KW-0547">Nucleotide-binding</keyword>
<dbReference type="SMART" id="SM00421">
    <property type="entry name" value="HTH_LUXR"/>
    <property type="match status" value="1"/>
</dbReference>
<dbReference type="PROSITE" id="PS50043">
    <property type="entry name" value="HTH_LUXR_2"/>
    <property type="match status" value="1"/>
</dbReference>
<dbReference type="CDD" id="cd06170">
    <property type="entry name" value="LuxR_C_like"/>
    <property type="match status" value="1"/>
</dbReference>
<comment type="caution">
    <text evidence="4">The sequence shown here is derived from an EMBL/GenBank/DDBJ whole genome shotgun (WGS) entry which is preliminary data.</text>
</comment>
<accession>A0ABS1YC48</accession>
<dbReference type="SUPFAM" id="SSF52540">
    <property type="entry name" value="P-loop containing nucleoside triphosphate hydrolases"/>
    <property type="match status" value="1"/>
</dbReference>
<gene>
    <name evidence="4" type="ORF">JM949_05740</name>
</gene>
<name>A0ABS1YC48_9ACTN</name>
<dbReference type="PROSITE" id="PS00622">
    <property type="entry name" value="HTH_LUXR_1"/>
    <property type="match status" value="1"/>
</dbReference>
<dbReference type="Pfam" id="PF00196">
    <property type="entry name" value="GerE"/>
    <property type="match status" value="1"/>
</dbReference>
<dbReference type="InterPro" id="IPR041664">
    <property type="entry name" value="AAA_16"/>
</dbReference>
<dbReference type="PANTHER" id="PTHR16305">
    <property type="entry name" value="TESTICULAR SOLUBLE ADENYLYL CYCLASE"/>
    <property type="match status" value="1"/>
</dbReference>
<dbReference type="InterPro" id="IPR036388">
    <property type="entry name" value="WH-like_DNA-bd_sf"/>
</dbReference>
<dbReference type="InterPro" id="IPR016032">
    <property type="entry name" value="Sig_transdc_resp-reg_C-effctor"/>
</dbReference>
<protein>
    <submittedName>
        <fullName evidence="4">AAA family ATPase</fullName>
    </submittedName>
</protein>
<dbReference type="PRINTS" id="PR00038">
    <property type="entry name" value="HTHLUXR"/>
</dbReference>